<dbReference type="CDD" id="cd19338">
    <property type="entry name" value="Wnt_Wnt6"/>
    <property type="match status" value="1"/>
</dbReference>
<dbReference type="PANTHER" id="PTHR12027:SF72">
    <property type="entry name" value="PROTEIN WNT-6"/>
    <property type="match status" value="1"/>
</dbReference>
<dbReference type="PANTHER" id="PTHR12027">
    <property type="entry name" value="WNT RELATED"/>
    <property type="match status" value="1"/>
</dbReference>
<dbReference type="GO" id="GO:0005125">
    <property type="term" value="F:cytokine activity"/>
    <property type="evidence" value="ECO:0007669"/>
    <property type="project" value="TreeGrafter"/>
</dbReference>
<dbReference type="GO" id="GO:0005109">
    <property type="term" value="F:frizzled binding"/>
    <property type="evidence" value="ECO:0007669"/>
    <property type="project" value="TreeGrafter"/>
</dbReference>
<keyword evidence="12" id="KW-1185">Reference proteome</keyword>
<evidence type="ECO:0000256" key="3">
    <source>
        <dbReference type="ARBA" id="ARBA00022473"/>
    </source>
</evidence>
<dbReference type="InterPro" id="IPR043158">
    <property type="entry name" value="Wnt_C"/>
</dbReference>
<dbReference type="PRINTS" id="PR01349">
    <property type="entry name" value="WNTPROTEIN"/>
</dbReference>
<keyword evidence="3 10" id="KW-0217">Developmental protein</keyword>
<evidence type="ECO:0000256" key="6">
    <source>
        <dbReference type="ARBA" id="ARBA00022687"/>
    </source>
</evidence>
<keyword evidence="5" id="KW-0272">Extracellular matrix</keyword>
<dbReference type="Pfam" id="PF00110">
    <property type="entry name" value="wnt"/>
    <property type="match status" value="1"/>
</dbReference>
<evidence type="ECO:0000256" key="5">
    <source>
        <dbReference type="ARBA" id="ARBA00022530"/>
    </source>
</evidence>
<dbReference type="InterPro" id="IPR005817">
    <property type="entry name" value="Wnt"/>
</dbReference>
<dbReference type="AlphaFoldDB" id="A0A9P0FJE0"/>
<dbReference type="Gene3D" id="3.30.2460.20">
    <property type="match status" value="1"/>
</dbReference>
<protein>
    <recommendedName>
        <fullName evidence="10">Protein Wnt</fullName>
    </recommendedName>
</protein>
<keyword evidence="4" id="KW-0964">Secreted</keyword>
<dbReference type="InterPro" id="IPR018161">
    <property type="entry name" value="Wnt_CS"/>
</dbReference>
<evidence type="ECO:0000256" key="9">
    <source>
        <dbReference type="ARBA" id="ARBA00023288"/>
    </source>
</evidence>
<name>A0A9P0FJE0_BRAAE</name>
<dbReference type="PROSITE" id="PS00246">
    <property type="entry name" value="WNT1"/>
    <property type="match status" value="1"/>
</dbReference>
<accession>A0A9P0FJE0</accession>
<comment type="similarity">
    <text evidence="2 10">Belongs to the Wnt family.</text>
</comment>
<dbReference type="GO" id="GO:0030182">
    <property type="term" value="P:neuron differentiation"/>
    <property type="evidence" value="ECO:0007669"/>
    <property type="project" value="TreeGrafter"/>
</dbReference>
<dbReference type="FunFam" id="3.30.2460.20:FF:000001">
    <property type="entry name" value="Wnt homolog"/>
    <property type="match status" value="1"/>
</dbReference>
<comment type="subcellular location">
    <subcellularLocation>
        <location evidence="1 10">Secreted</location>
        <location evidence="1 10">Extracellular space</location>
        <location evidence="1 10">Extracellular matrix</location>
    </subcellularLocation>
</comment>
<dbReference type="GO" id="GO:0045165">
    <property type="term" value="P:cell fate commitment"/>
    <property type="evidence" value="ECO:0007669"/>
    <property type="project" value="TreeGrafter"/>
</dbReference>
<dbReference type="GO" id="GO:0005615">
    <property type="term" value="C:extracellular space"/>
    <property type="evidence" value="ECO:0007669"/>
    <property type="project" value="TreeGrafter"/>
</dbReference>
<dbReference type="GO" id="GO:0000902">
    <property type="term" value="P:cell morphogenesis"/>
    <property type="evidence" value="ECO:0007669"/>
    <property type="project" value="UniProtKB-ARBA"/>
</dbReference>
<gene>
    <name evidence="11" type="ORF">MELIAE_LOCUS7737</name>
</gene>
<keyword evidence="8" id="KW-0325">Glycoprotein</keyword>
<evidence type="ECO:0000256" key="10">
    <source>
        <dbReference type="RuleBase" id="RU003500"/>
    </source>
</evidence>
<keyword evidence="6 10" id="KW-0879">Wnt signaling pathway</keyword>
<evidence type="ECO:0000256" key="8">
    <source>
        <dbReference type="ARBA" id="ARBA00023180"/>
    </source>
</evidence>
<dbReference type="SMART" id="SM00097">
    <property type="entry name" value="WNT1"/>
    <property type="match status" value="1"/>
</dbReference>
<evidence type="ECO:0000256" key="4">
    <source>
        <dbReference type="ARBA" id="ARBA00022525"/>
    </source>
</evidence>
<dbReference type="GO" id="GO:0060070">
    <property type="term" value="P:canonical Wnt signaling pathway"/>
    <property type="evidence" value="ECO:0007669"/>
    <property type="project" value="TreeGrafter"/>
</dbReference>
<organism evidence="11 12">
    <name type="scientific">Brassicogethes aeneus</name>
    <name type="common">Rape pollen beetle</name>
    <name type="synonym">Meligethes aeneus</name>
    <dbReference type="NCBI Taxonomy" id="1431903"/>
    <lineage>
        <taxon>Eukaryota</taxon>
        <taxon>Metazoa</taxon>
        <taxon>Ecdysozoa</taxon>
        <taxon>Arthropoda</taxon>
        <taxon>Hexapoda</taxon>
        <taxon>Insecta</taxon>
        <taxon>Pterygota</taxon>
        <taxon>Neoptera</taxon>
        <taxon>Endopterygota</taxon>
        <taxon>Coleoptera</taxon>
        <taxon>Polyphaga</taxon>
        <taxon>Cucujiformia</taxon>
        <taxon>Nitidulidae</taxon>
        <taxon>Meligethinae</taxon>
        <taxon>Brassicogethes</taxon>
    </lineage>
</organism>
<evidence type="ECO:0000313" key="11">
    <source>
        <dbReference type="EMBL" id="CAH0556902.1"/>
    </source>
</evidence>
<comment type="function">
    <text evidence="10">Ligand for members of the frizzled family of seven transmembrane receptors.</text>
</comment>
<dbReference type="EMBL" id="OV121136">
    <property type="protein sequence ID" value="CAH0556902.1"/>
    <property type="molecule type" value="Genomic_DNA"/>
</dbReference>
<dbReference type="OrthoDB" id="5945655at2759"/>
<keyword evidence="9" id="KW-0449">Lipoprotein</keyword>
<dbReference type="GO" id="GO:0060560">
    <property type="term" value="P:developmental growth involved in morphogenesis"/>
    <property type="evidence" value="ECO:0007669"/>
    <property type="project" value="UniProtKB-ARBA"/>
</dbReference>
<evidence type="ECO:0000256" key="2">
    <source>
        <dbReference type="ARBA" id="ARBA00005683"/>
    </source>
</evidence>
<reference evidence="11" key="1">
    <citation type="submission" date="2021-12" db="EMBL/GenBank/DDBJ databases">
        <authorList>
            <person name="King R."/>
        </authorList>
    </citation>
    <scope>NUCLEOTIDE SEQUENCE</scope>
</reference>
<evidence type="ECO:0000313" key="12">
    <source>
        <dbReference type="Proteomes" id="UP001154078"/>
    </source>
</evidence>
<sequence>MDACSVVVSSARGAQLGSYGQLMQAGIPVSKVSVSGSVRQSWGSPSAASNQSIMDVNSLCRRNKKGKMYNICNNKPTLRKQIEMGLMLGQLECQHQFRYRKWNCTASRKGFKKVMLRDTRETGFVNAILAAGIAYQVTRACSTGELLGCWCNKKLKNVKIKKKVKNPQLPEGNFQWEGCKGENVEYGIKKSKDFLDFPVKNKQRGDMKTLVKLHNYIAGRLAIKSMMRTECKCHGLSGSCNLKTCWQKMPPFREIGNKLKERFDGAAKVIAGNDGKSFMPEGSTIKNPSKQDLVYSEETPDYCDSNTTIGSVGTRGRICNDTSMGEEGCGILCCNRGYRWENITKEESCNCEFIWCCEVKCGKCLNTNRVSTCL</sequence>
<proteinExistence type="inferred from homology"/>
<dbReference type="Proteomes" id="UP001154078">
    <property type="component" value="Chromosome 5"/>
</dbReference>
<dbReference type="InterPro" id="IPR009143">
    <property type="entry name" value="Wnt6"/>
</dbReference>
<keyword evidence="7" id="KW-1015">Disulfide bond</keyword>
<evidence type="ECO:0000256" key="1">
    <source>
        <dbReference type="ARBA" id="ARBA00004498"/>
    </source>
</evidence>
<evidence type="ECO:0000256" key="7">
    <source>
        <dbReference type="ARBA" id="ARBA00023157"/>
    </source>
</evidence>
<dbReference type="GO" id="GO:0007517">
    <property type="term" value="P:muscle organ development"/>
    <property type="evidence" value="ECO:0007669"/>
    <property type="project" value="UniProtKB-ARBA"/>
</dbReference>